<comment type="caution">
    <text evidence="2">The sequence shown here is derived from an EMBL/GenBank/DDBJ whole genome shotgun (WGS) entry which is preliminary data.</text>
</comment>
<keyword evidence="1" id="KW-0175">Coiled coil</keyword>
<evidence type="ECO:0000256" key="1">
    <source>
        <dbReference type="SAM" id="Coils"/>
    </source>
</evidence>
<protein>
    <submittedName>
        <fullName evidence="2">Uncharacterized protein</fullName>
    </submittedName>
</protein>
<organism evidence="2 3">
    <name type="scientific">Orbilia oligospora</name>
    <name type="common">Nematode-trapping fungus</name>
    <name type="synonym">Arthrobotrys oligospora</name>
    <dbReference type="NCBI Taxonomy" id="2813651"/>
    <lineage>
        <taxon>Eukaryota</taxon>
        <taxon>Fungi</taxon>
        <taxon>Dikarya</taxon>
        <taxon>Ascomycota</taxon>
        <taxon>Pezizomycotina</taxon>
        <taxon>Orbiliomycetes</taxon>
        <taxon>Orbiliales</taxon>
        <taxon>Orbiliaceae</taxon>
        <taxon>Orbilia</taxon>
    </lineage>
</organism>
<evidence type="ECO:0000313" key="2">
    <source>
        <dbReference type="EMBL" id="TGJ66037.1"/>
    </source>
</evidence>
<feature type="coiled-coil region" evidence="1">
    <location>
        <begin position="20"/>
        <end position="83"/>
    </location>
</feature>
<gene>
    <name evidence="2" type="ORF">EYR41_007697</name>
</gene>
<dbReference type="AlphaFoldDB" id="A0A8H2DSQ5"/>
<sequence>MATSTYTQQHMHFAGRCQQYAETETTRTLLEMELQALSTENIKLQEELGREHKRMIESIDALHQQYEEKIQKLNKEHLKSQKKILEDIFNLYTRNLDIRNNHTDTMLSNEISMLKREPPRLLSANKFFNAR</sequence>
<accession>A0A8H2DSQ5</accession>
<evidence type="ECO:0000313" key="3">
    <source>
        <dbReference type="Proteomes" id="UP000297595"/>
    </source>
</evidence>
<reference evidence="2 3" key="1">
    <citation type="submission" date="2019-03" db="EMBL/GenBank/DDBJ databases">
        <title>Nematode-trapping fungi genome.</title>
        <authorList>
            <person name="Vidal-Diez De Ulzurrun G."/>
        </authorList>
    </citation>
    <scope>NUCLEOTIDE SEQUENCE [LARGE SCALE GENOMIC DNA]</scope>
    <source>
        <strain evidence="2 3">TWF154</strain>
    </source>
</reference>
<name>A0A8H2DSQ5_ORBOL</name>
<proteinExistence type="predicted"/>
<dbReference type="EMBL" id="SOZJ01000005">
    <property type="protein sequence ID" value="TGJ66037.1"/>
    <property type="molecule type" value="Genomic_DNA"/>
</dbReference>
<dbReference type="Proteomes" id="UP000297595">
    <property type="component" value="Unassembled WGS sequence"/>
</dbReference>